<dbReference type="InterPro" id="IPR044532">
    <property type="entry name" value="BRX-like"/>
</dbReference>
<dbReference type="InterPro" id="IPR027988">
    <property type="entry name" value="BRX_N"/>
</dbReference>
<accession>A0AAN9R696</accession>
<feature type="region of interest" description="Disordered" evidence="4">
    <location>
        <begin position="339"/>
        <end position="422"/>
    </location>
</feature>
<dbReference type="PANTHER" id="PTHR46058">
    <property type="entry name" value="PROTEIN BREVIS RADIX-LIKE 1"/>
    <property type="match status" value="1"/>
</dbReference>
<reference evidence="6 7" key="1">
    <citation type="submission" date="2024-01" db="EMBL/GenBank/DDBJ databases">
        <title>The genomes of 5 underutilized Papilionoideae crops provide insights into root nodulation and disease resistanc.</title>
        <authorList>
            <person name="Jiang F."/>
        </authorList>
    </citation>
    <scope>NUCLEOTIDE SEQUENCE [LARGE SCALE GENOMIC DNA]</scope>
    <source>
        <strain evidence="6">LVBAO_FW01</strain>
        <tissue evidence="6">Leaves</tissue>
    </source>
</reference>
<feature type="region of interest" description="Disordered" evidence="4">
    <location>
        <begin position="10"/>
        <end position="29"/>
    </location>
</feature>
<evidence type="ECO:0000256" key="2">
    <source>
        <dbReference type="ARBA" id="ARBA00009057"/>
    </source>
</evidence>
<protein>
    <recommendedName>
        <fullName evidence="5">BRX domain-containing protein</fullName>
    </recommendedName>
</protein>
<evidence type="ECO:0000256" key="4">
    <source>
        <dbReference type="SAM" id="MobiDB-lite"/>
    </source>
</evidence>
<feature type="compositionally biased region" description="Basic and acidic residues" evidence="4">
    <location>
        <begin position="339"/>
        <end position="354"/>
    </location>
</feature>
<gene>
    <name evidence="6" type="ORF">VNO77_02613</name>
</gene>
<evidence type="ECO:0000313" key="6">
    <source>
        <dbReference type="EMBL" id="KAK7360606.1"/>
    </source>
</evidence>
<dbReference type="AlphaFoldDB" id="A0AAN9R696"/>
<evidence type="ECO:0000313" key="7">
    <source>
        <dbReference type="Proteomes" id="UP001367508"/>
    </source>
</evidence>
<feature type="domain" description="BRX" evidence="5">
    <location>
        <begin position="422"/>
        <end position="503"/>
    </location>
</feature>
<feature type="compositionally biased region" description="Low complexity" evidence="4">
    <location>
        <begin position="369"/>
        <end position="382"/>
    </location>
</feature>
<dbReference type="Pfam" id="PF08381">
    <property type="entry name" value="BRX"/>
    <property type="match status" value="2"/>
</dbReference>
<comment type="subcellular location">
    <subcellularLocation>
        <location evidence="1">Nucleus</location>
    </subcellularLocation>
</comment>
<dbReference type="Pfam" id="PF13713">
    <property type="entry name" value="BRX_N"/>
    <property type="match status" value="1"/>
</dbReference>
<dbReference type="PROSITE" id="PS51514">
    <property type="entry name" value="BRX"/>
    <property type="match status" value="2"/>
</dbReference>
<dbReference type="EMBL" id="JAYMYQ010000001">
    <property type="protein sequence ID" value="KAK7360606.1"/>
    <property type="molecule type" value="Genomic_DNA"/>
</dbReference>
<evidence type="ECO:0000259" key="5">
    <source>
        <dbReference type="PROSITE" id="PS51514"/>
    </source>
</evidence>
<dbReference type="Proteomes" id="UP001367508">
    <property type="component" value="Unassembled WGS sequence"/>
</dbReference>
<organism evidence="6 7">
    <name type="scientific">Canavalia gladiata</name>
    <name type="common">Sword bean</name>
    <name type="synonym">Dolichos gladiatus</name>
    <dbReference type="NCBI Taxonomy" id="3824"/>
    <lineage>
        <taxon>Eukaryota</taxon>
        <taxon>Viridiplantae</taxon>
        <taxon>Streptophyta</taxon>
        <taxon>Embryophyta</taxon>
        <taxon>Tracheophyta</taxon>
        <taxon>Spermatophyta</taxon>
        <taxon>Magnoliopsida</taxon>
        <taxon>eudicotyledons</taxon>
        <taxon>Gunneridae</taxon>
        <taxon>Pentapetalae</taxon>
        <taxon>rosids</taxon>
        <taxon>fabids</taxon>
        <taxon>Fabales</taxon>
        <taxon>Fabaceae</taxon>
        <taxon>Papilionoideae</taxon>
        <taxon>50 kb inversion clade</taxon>
        <taxon>NPAAA clade</taxon>
        <taxon>indigoferoid/millettioid clade</taxon>
        <taxon>Phaseoleae</taxon>
        <taxon>Canavalia</taxon>
    </lineage>
</organism>
<proteinExistence type="inferred from homology"/>
<dbReference type="PANTHER" id="PTHR46058:SF26">
    <property type="entry name" value="PROTEIN BREVIS RADIX-LIKE 1"/>
    <property type="match status" value="1"/>
</dbReference>
<name>A0AAN9R696_CANGL</name>
<evidence type="ECO:0000256" key="1">
    <source>
        <dbReference type="ARBA" id="ARBA00004123"/>
    </source>
</evidence>
<feature type="region of interest" description="Disordered" evidence="4">
    <location>
        <begin position="213"/>
        <end position="239"/>
    </location>
</feature>
<comment type="similarity">
    <text evidence="2">Belongs to the BRX family.</text>
</comment>
<evidence type="ECO:0000256" key="3">
    <source>
        <dbReference type="ARBA" id="ARBA00023242"/>
    </source>
</evidence>
<sequence length="533" mass="60943">MFTCIACTKQTTDEREEERGARESGTPSTKEAVKSLTTQVAMSLGHAQSVLNDAVLFCFVLLCSDLDPFVVWGERYASSLTYVGLFYSFIEHVDMWCCHFADLSNLDFHAMAQVNVNARDLYVSHFLNFDANPTTPTVSKLNENFDYKQLIKDMALKFSGAYKQCKPCTGSSSYKKGHRPYPDFDTISEGVPYPYMGGASSSSTPAWDFTTSNYPGGTSDPRFTRGFGGDRTPRGRDSASVCDVVLEDEDEPKEWMAQVEPGVHITFVSLPNGGNDLKRIRFSREMFNKWQAQRWWGENYDRIMELYNVQRFNRQALNTPPRPEDEQNHINVYNNLFEQQRESSHPRFTSERESPMASNKDWTPRSHYKPSGSGSRGYYPSEPLDHGGGHHFHGGSSMEPARTTTASRDDPPSISNASEMETEWVEQDEPGVYITIRQLADGTRELRRVRFSRERFGEWNQSYTKKLDFPPSVMVSGVKFTLSQDSAKSGIYFCGDSIFAKDQSPLNWEILTLCLRVWRKWKWKGKALRRNRW</sequence>
<dbReference type="GO" id="GO:0005634">
    <property type="term" value="C:nucleus"/>
    <property type="evidence" value="ECO:0007669"/>
    <property type="project" value="UniProtKB-SubCell"/>
</dbReference>
<keyword evidence="7" id="KW-1185">Reference proteome</keyword>
<feature type="compositionally biased region" description="Basic and acidic residues" evidence="4">
    <location>
        <begin position="11"/>
        <end position="22"/>
    </location>
</feature>
<comment type="caution">
    <text evidence="6">The sequence shown here is derived from an EMBL/GenBank/DDBJ whole genome shotgun (WGS) entry which is preliminary data.</text>
</comment>
<feature type="domain" description="BRX" evidence="5">
    <location>
        <begin position="253"/>
        <end position="308"/>
    </location>
</feature>
<dbReference type="InterPro" id="IPR013591">
    <property type="entry name" value="Brevis_radix_dom"/>
</dbReference>
<keyword evidence="3" id="KW-0539">Nucleus</keyword>